<feature type="transmembrane region" description="Helical" evidence="5">
    <location>
        <begin position="31"/>
        <end position="50"/>
    </location>
</feature>
<accession>A0A0A5GM42</accession>
<feature type="transmembrane region" description="Helical" evidence="5">
    <location>
        <begin position="7"/>
        <end position="25"/>
    </location>
</feature>
<keyword evidence="2 5" id="KW-0812">Transmembrane</keyword>
<organism evidence="7 8">
    <name type="scientific">Pontibacillus halophilus JSM 076056 = DSM 19796</name>
    <dbReference type="NCBI Taxonomy" id="1385510"/>
    <lineage>
        <taxon>Bacteria</taxon>
        <taxon>Bacillati</taxon>
        <taxon>Bacillota</taxon>
        <taxon>Bacilli</taxon>
        <taxon>Bacillales</taxon>
        <taxon>Bacillaceae</taxon>
        <taxon>Pontibacillus</taxon>
    </lineage>
</organism>
<evidence type="ECO:0000256" key="1">
    <source>
        <dbReference type="ARBA" id="ARBA00004141"/>
    </source>
</evidence>
<dbReference type="STRING" id="1385510.GCA_000425205_01669"/>
<comment type="caution">
    <text evidence="7">The sequence shown here is derived from an EMBL/GenBank/DDBJ whole genome shotgun (WGS) entry which is preliminary data.</text>
</comment>
<dbReference type="Proteomes" id="UP000030528">
    <property type="component" value="Unassembled WGS sequence"/>
</dbReference>
<feature type="transmembrane region" description="Helical" evidence="5">
    <location>
        <begin position="57"/>
        <end position="74"/>
    </location>
</feature>
<reference evidence="7 8" key="1">
    <citation type="submission" date="2013-08" db="EMBL/GenBank/DDBJ databases">
        <authorList>
            <person name="Huang J."/>
            <person name="Wang G."/>
        </authorList>
    </citation>
    <scope>NUCLEOTIDE SEQUENCE [LARGE SCALE GENOMIC DNA]</scope>
    <source>
        <strain evidence="7 8">JSM 076056</strain>
    </source>
</reference>
<name>A0A0A5GM42_9BACI</name>
<evidence type="ECO:0000259" key="6">
    <source>
        <dbReference type="Pfam" id="PF04932"/>
    </source>
</evidence>
<evidence type="ECO:0000256" key="5">
    <source>
        <dbReference type="SAM" id="Phobius"/>
    </source>
</evidence>
<dbReference type="Pfam" id="PF04932">
    <property type="entry name" value="Wzy_C"/>
    <property type="match status" value="1"/>
</dbReference>
<evidence type="ECO:0000313" key="8">
    <source>
        <dbReference type="Proteomes" id="UP000030528"/>
    </source>
</evidence>
<feature type="transmembrane region" description="Helical" evidence="5">
    <location>
        <begin position="155"/>
        <end position="172"/>
    </location>
</feature>
<feature type="transmembrane region" description="Helical" evidence="5">
    <location>
        <begin position="341"/>
        <end position="358"/>
    </location>
</feature>
<evidence type="ECO:0000256" key="3">
    <source>
        <dbReference type="ARBA" id="ARBA00022989"/>
    </source>
</evidence>
<feature type="transmembrane region" description="Helical" evidence="5">
    <location>
        <begin position="80"/>
        <end position="101"/>
    </location>
</feature>
<feature type="transmembrane region" description="Helical" evidence="5">
    <location>
        <begin position="226"/>
        <end position="243"/>
    </location>
</feature>
<feature type="transmembrane region" description="Helical" evidence="5">
    <location>
        <begin position="310"/>
        <end position="329"/>
    </location>
</feature>
<comment type="subcellular location">
    <subcellularLocation>
        <location evidence="1">Membrane</location>
        <topology evidence="1">Multi-pass membrane protein</topology>
    </subcellularLocation>
</comment>
<dbReference type="GO" id="GO:0016020">
    <property type="term" value="C:membrane"/>
    <property type="evidence" value="ECO:0007669"/>
    <property type="project" value="UniProtKB-SubCell"/>
</dbReference>
<dbReference type="eggNOG" id="COG3307">
    <property type="taxonomic scope" value="Bacteria"/>
</dbReference>
<feature type="domain" description="O-antigen ligase-related" evidence="6">
    <location>
        <begin position="186"/>
        <end position="317"/>
    </location>
</feature>
<proteinExistence type="predicted"/>
<protein>
    <submittedName>
        <fullName evidence="7">Polymerase</fullName>
    </submittedName>
</protein>
<feature type="transmembrane region" description="Helical" evidence="5">
    <location>
        <begin position="179"/>
        <end position="196"/>
    </location>
</feature>
<dbReference type="InterPro" id="IPR051533">
    <property type="entry name" value="WaaL-like"/>
</dbReference>
<evidence type="ECO:0000256" key="2">
    <source>
        <dbReference type="ARBA" id="ARBA00022692"/>
    </source>
</evidence>
<dbReference type="PANTHER" id="PTHR37422">
    <property type="entry name" value="TEICHURONIC ACID BIOSYNTHESIS PROTEIN TUAE"/>
    <property type="match status" value="1"/>
</dbReference>
<dbReference type="EMBL" id="AVPE01000004">
    <property type="protein sequence ID" value="KGX93014.1"/>
    <property type="molecule type" value="Genomic_DNA"/>
</dbReference>
<keyword evidence="4 5" id="KW-0472">Membrane</keyword>
<evidence type="ECO:0000256" key="4">
    <source>
        <dbReference type="ARBA" id="ARBA00023136"/>
    </source>
</evidence>
<keyword evidence="3 5" id="KW-1133">Transmembrane helix</keyword>
<sequence length="397" mass="44872">MNHSIRPSLLPFVYVCMALSFVVFIEPSPYDVLMCLLILFGWITSSFVYTKALGVPIVLMFIFSLSNIVSAYYSTDYNGAIFYFLITLYLIFSWLCIASLATRYRIKLIQTIGEAYTLVACLSVVVGTLAYFHFIPSHEWFLQYGRVKGLFKDPNVFGPYLVPAALYCLYKADRGEGRVKWGAYTLFLCLALGILLSFSRAAWGNFALSGVVYFLFTSTVPMKNRIGTVVMSTCIAVPSLYLLSRTPAIATLLQQRMSIQRYDEDRFATQQVALSSGLQNPLGMGPGQSEVNFDLSTHSLYARLITENGVIGFISFLVFFLLSIGYCYVQIQKASSPHRGWYVIVFASLVGLLFNSFFVDTLHWRHLWLMLGLAWCPALVERKEEGHENRSIYHKDG</sequence>
<dbReference type="InterPro" id="IPR007016">
    <property type="entry name" value="O-antigen_ligase-rel_domated"/>
</dbReference>
<dbReference type="PANTHER" id="PTHR37422:SF13">
    <property type="entry name" value="LIPOPOLYSACCHARIDE BIOSYNTHESIS PROTEIN PA4999-RELATED"/>
    <property type="match status" value="1"/>
</dbReference>
<dbReference type="AlphaFoldDB" id="A0A0A5GM42"/>
<feature type="transmembrane region" description="Helical" evidence="5">
    <location>
        <begin position="113"/>
        <end position="135"/>
    </location>
</feature>
<keyword evidence="8" id="KW-1185">Reference proteome</keyword>
<gene>
    <name evidence="7" type="ORF">N781_14185</name>
</gene>
<evidence type="ECO:0000313" key="7">
    <source>
        <dbReference type="EMBL" id="KGX93014.1"/>
    </source>
</evidence>